<proteinExistence type="predicted"/>
<evidence type="ECO:0000313" key="2">
    <source>
        <dbReference type="EMBL" id="KRT84885.1"/>
    </source>
</evidence>
<gene>
    <name evidence="2" type="ORF">AMK59_2345</name>
</gene>
<dbReference type="OrthoDB" id="6783351at2759"/>
<keyword evidence="3" id="KW-1185">Reference proteome</keyword>
<dbReference type="EMBL" id="LJIG01002055">
    <property type="protein sequence ID" value="KRT84885.1"/>
    <property type="molecule type" value="Genomic_DNA"/>
</dbReference>
<evidence type="ECO:0000313" key="3">
    <source>
        <dbReference type="Proteomes" id="UP000051574"/>
    </source>
</evidence>
<organism evidence="2 3">
    <name type="scientific">Oryctes borbonicus</name>
    <dbReference type="NCBI Taxonomy" id="1629725"/>
    <lineage>
        <taxon>Eukaryota</taxon>
        <taxon>Metazoa</taxon>
        <taxon>Ecdysozoa</taxon>
        <taxon>Arthropoda</taxon>
        <taxon>Hexapoda</taxon>
        <taxon>Insecta</taxon>
        <taxon>Pterygota</taxon>
        <taxon>Neoptera</taxon>
        <taxon>Endopterygota</taxon>
        <taxon>Coleoptera</taxon>
        <taxon>Polyphaga</taxon>
        <taxon>Scarabaeiformia</taxon>
        <taxon>Scarabaeidae</taxon>
        <taxon>Dynastinae</taxon>
        <taxon>Oryctes</taxon>
    </lineage>
</organism>
<accession>A0A0T6BC45</accession>
<sequence>MRLGRSVEGKPRVLRVVFNNSYSVKDMLRDKRKLESHPTYKHVFVRKDETNYQRDLFKKCQKQMEELKKSGEKDLGIKYVRGIPVVVGDQGSRSNKSGIVVGKTKANQQKNA</sequence>
<name>A0A0T6BC45_9SCAR</name>
<dbReference type="Proteomes" id="UP000051574">
    <property type="component" value="Unassembled WGS sequence"/>
</dbReference>
<protein>
    <submittedName>
        <fullName evidence="2">Uncharacterized protein</fullName>
    </submittedName>
</protein>
<dbReference type="AlphaFoldDB" id="A0A0T6BC45"/>
<evidence type="ECO:0000256" key="1">
    <source>
        <dbReference type="SAM" id="MobiDB-lite"/>
    </source>
</evidence>
<feature type="region of interest" description="Disordered" evidence="1">
    <location>
        <begin position="89"/>
        <end position="112"/>
    </location>
</feature>
<reference evidence="2 3" key="1">
    <citation type="submission" date="2015-09" db="EMBL/GenBank/DDBJ databases">
        <title>Draft genome of the scarab beetle Oryctes borbonicus.</title>
        <authorList>
            <person name="Meyer J.M."/>
            <person name="Markov G.V."/>
            <person name="Baskaran P."/>
            <person name="Herrmann M."/>
            <person name="Sommer R.J."/>
            <person name="Roedelsperger C."/>
        </authorList>
    </citation>
    <scope>NUCLEOTIDE SEQUENCE [LARGE SCALE GENOMIC DNA]</scope>
    <source>
        <strain evidence="2">OB123</strain>
        <tissue evidence="2">Whole animal</tissue>
    </source>
</reference>
<comment type="caution">
    <text evidence="2">The sequence shown here is derived from an EMBL/GenBank/DDBJ whole genome shotgun (WGS) entry which is preliminary data.</text>
</comment>